<evidence type="ECO:0000256" key="6">
    <source>
        <dbReference type="ARBA" id="ARBA00022692"/>
    </source>
</evidence>
<accession>A0ABZ1CJ60</accession>
<keyword evidence="9" id="KW-0406">Ion transport</keyword>
<evidence type="ECO:0000256" key="3">
    <source>
        <dbReference type="ARBA" id="ARBA00022448"/>
    </source>
</evidence>
<keyword evidence="8" id="KW-0625">Polysaccharide transport</keyword>
<comment type="similarity">
    <text evidence="2">Belongs to the BexD/CtrA/VexA family.</text>
</comment>
<proteinExistence type="inferred from homology"/>
<dbReference type="InterPro" id="IPR019554">
    <property type="entry name" value="Soluble_ligand-bd"/>
</dbReference>
<evidence type="ECO:0000256" key="5">
    <source>
        <dbReference type="ARBA" id="ARBA00022597"/>
    </source>
</evidence>
<keyword evidence="14" id="KW-0449">Lipoprotein</keyword>
<evidence type="ECO:0000259" key="16">
    <source>
        <dbReference type="Pfam" id="PF02563"/>
    </source>
</evidence>
<dbReference type="PANTHER" id="PTHR33619">
    <property type="entry name" value="POLYSACCHARIDE EXPORT PROTEIN GFCE-RELATED"/>
    <property type="match status" value="1"/>
</dbReference>
<gene>
    <name evidence="19" type="primary">epsE</name>
    <name evidence="19" type="ORF">VA613_09995</name>
</gene>
<evidence type="ECO:0000256" key="8">
    <source>
        <dbReference type="ARBA" id="ARBA00023047"/>
    </source>
</evidence>
<evidence type="ECO:0000256" key="10">
    <source>
        <dbReference type="ARBA" id="ARBA00023114"/>
    </source>
</evidence>
<dbReference type="RefSeq" id="WP_324778868.1">
    <property type="nucleotide sequence ID" value="NZ_CP141769.1"/>
</dbReference>
<dbReference type="Gene3D" id="3.10.560.10">
    <property type="entry name" value="Outer membrane lipoprotein wza domain like"/>
    <property type="match status" value="2"/>
</dbReference>
<evidence type="ECO:0000256" key="13">
    <source>
        <dbReference type="ARBA" id="ARBA00023237"/>
    </source>
</evidence>
<keyword evidence="12" id="KW-0564">Palmitate</keyword>
<dbReference type="EMBL" id="CP141769">
    <property type="protein sequence ID" value="WRS38337.1"/>
    <property type="molecule type" value="Genomic_DNA"/>
</dbReference>
<keyword evidence="5" id="KW-0762">Sugar transport</keyword>
<evidence type="ECO:0000256" key="7">
    <source>
        <dbReference type="ARBA" id="ARBA00022729"/>
    </source>
</evidence>
<organism evidence="19 20">
    <name type="scientific">Thiobacillus sedimenti</name>
    <dbReference type="NCBI Taxonomy" id="3110231"/>
    <lineage>
        <taxon>Bacteria</taxon>
        <taxon>Pseudomonadati</taxon>
        <taxon>Pseudomonadota</taxon>
        <taxon>Betaproteobacteria</taxon>
        <taxon>Nitrosomonadales</taxon>
        <taxon>Thiobacillaceae</taxon>
        <taxon>Thiobacillus</taxon>
    </lineage>
</organism>
<evidence type="ECO:0000256" key="4">
    <source>
        <dbReference type="ARBA" id="ARBA00022452"/>
    </source>
</evidence>
<feature type="domain" description="Polysaccharide export protein N-terminal" evidence="16">
    <location>
        <begin position="23"/>
        <end position="98"/>
    </location>
</feature>
<dbReference type="PANTHER" id="PTHR33619:SF3">
    <property type="entry name" value="POLYSACCHARIDE EXPORT PROTEIN GFCE-RELATED"/>
    <property type="match status" value="1"/>
</dbReference>
<feature type="domain" description="SLBB" evidence="18">
    <location>
        <begin position="104"/>
        <end position="184"/>
    </location>
</feature>
<evidence type="ECO:0000313" key="19">
    <source>
        <dbReference type="EMBL" id="WRS38337.1"/>
    </source>
</evidence>
<sequence length="264" mass="28856">MIRLWRSVLMLCALLLAAPAWSADSDYLMGTGDVLHITVYGQPDLTTDARVSETGTITFPLIGDVKMAGITPAQGETEIAERLGKGGFIIKPFVTLNVVQYRSQHISVLGRVNRPGQYTLEKISRVTDALALAGGIIIDGADTVTLVRTRDGKTTYHDIDMVALFKPGGEASNELIQDGDIINVARQPMFYIYGEVQRPGAFRLERNMSVVQALSLGGGLTQRGTQRGIKILRRDAKGTMQEMDAQLGDPVQKDDVIYVKESLF</sequence>
<evidence type="ECO:0000256" key="14">
    <source>
        <dbReference type="ARBA" id="ARBA00023288"/>
    </source>
</evidence>
<feature type="chain" id="PRO_5046842285" evidence="15">
    <location>
        <begin position="23"/>
        <end position="264"/>
    </location>
</feature>
<dbReference type="Pfam" id="PF10531">
    <property type="entry name" value="SLBB"/>
    <property type="match status" value="1"/>
</dbReference>
<dbReference type="InterPro" id="IPR054765">
    <property type="entry name" value="SLBB_dom"/>
</dbReference>
<dbReference type="InterPro" id="IPR017478">
    <property type="entry name" value="Polysacc_export_EpsE"/>
</dbReference>
<evidence type="ECO:0000256" key="11">
    <source>
        <dbReference type="ARBA" id="ARBA00023136"/>
    </source>
</evidence>
<name>A0ABZ1CJ60_9PROT</name>
<dbReference type="Pfam" id="PF02563">
    <property type="entry name" value="Poly_export"/>
    <property type="match status" value="1"/>
</dbReference>
<comment type="subcellular location">
    <subcellularLocation>
        <location evidence="1">Cell outer membrane</location>
        <topology evidence="1">Multi-pass membrane protein</topology>
    </subcellularLocation>
</comment>
<protein>
    <submittedName>
        <fullName evidence="19">Polysaccharide export protein EpsE</fullName>
    </submittedName>
</protein>
<feature type="domain" description="Soluble ligand binding" evidence="17">
    <location>
        <begin position="189"/>
        <end position="241"/>
    </location>
</feature>
<keyword evidence="4" id="KW-1134">Transmembrane beta strand</keyword>
<evidence type="ECO:0000313" key="20">
    <source>
        <dbReference type="Proteomes" id="UP001334732"/>
    </source>
</evidence>
<keyword evidence="3" id="KW-0813">Transport</keyword>
<evidence type="ECO:0000259" key="17">
    <source>
        <dbReference type="Pfam" id="PF10531"/>
    </source>
</evidence>
<keyword evidence="13" id="KW-0998">Cell outer membrane</keyword>
<evidence type="ECO:0000259" key="18">
    <source>
        <dbReference type="Pfam" id="PF22461"/>
    </source>
</evidence>
<feature type="signal peptide" evidence="15">
    <location>
        <begin position="1"/>
        <end position="22"/>
    </location>
</feature>
<dbReference type="InterPro" id="IPR049712">
    <property type="entry name" value="Poly_export"/>
</dbReference>
<evidence type="ECO:0000256" key="1">
    <source>
        <dbReference type="ARBA" id="ARBA00004571"/>
    </source>
</evidence>
<reference evidence="19 20" key="1">
    <citation type="submission" date="2023-12" db="EMBL/GenBank/DDBJ databases">
        <title>Thiobacillus sedimentum sp. nov., a chemolithoautotrophic sulfur-oxidizing bacterium isolated from freshwater sediment.</title>
        <authorList>
            <person name="Luo J."/>
            <person name="Dai C."/>
        </authorList>
    </citation>
    <scope>NUCLEOTIDE SEQUENCE [LARGE SCALE GENOMIC DNA]</scope>
    <source>
        <strain evidence="19 20">SCUT-2</strain>
    </source>
</reference>
<dbReference type="Pfam" id="PF22461">
    <property type="entry name" value="SLBB_2"/>
    <property type="match status" value="1"/>
</dbReference>
<dbReference type="InterPro" id="IPR003715">
    <property type="entry name" value="Poly_export_N"/>
</dbReference>
<dbReference type="NCBIfam" id="TIGR03028">
    <property type="entry name" value="EpsE"/>
    <property type="match status" value="1"/>
</dbReference>
<keyword evidence="20" id="KW-1185">Reference proteome</keyword>
<evidence type="ECO:0000256" key="9">
    <source>
        <dbReference type="ARBA" id="ARBA00023065"/>
    </source>
</evidence>
<evidence type="ECO:0000256" key="2">
    <source>
        <dbReference type="ARBA" id="ARBA00009450"/>
    </source>
</evidence>
<keyword evidence="10" id="KW-0626">Porin</keyword>
<dbReference type="Gene3D" id="3.30.1950.10">
    <property type="entry name" value="wza like domain"/>
    <property type="match status" value="1"/>
</dbReference>
<dbReference type="Proteomes" id="UP001334732">
    <property type="component" value="Chromosome"/>
</dbReference>
<keyword evidence="11" id="KW-0472">Membrane</keyword>
<evidence type="ECO:0000256" key="15">
    <source>
        <dbReference type="SAM" id="SignalP"/>
    </source>
</evidence>
<keyword evidence="6" id="KW-0812">Transmembrane</keyword>
<evidence type="ECO:0000256" key="12">
    <source>
        <dbReference type="ARBA" id="ARBA00023139"/>
    </source>
</evidence>
<keyword evidence="7 15" id="KW-0732">Signal</keyword>